<proteinExistence type="predicted"/>
<sequence length="154" mass="17516">MRNNIIIIFSALVTLSSVISCEKAKEKAVSKNFDNYLNNSTWLIKNEKLIGSETDEKQFILTKKNDTAVIWNFSAVEFTDKNKFRSYNSWECGNDCFTAIDGKYQFVETSKVEFQIENIAHTGTCEAPVEHFAKPKIITLEVAKFGDSLVLNKN</sequence>
<dbReference type="OrthoDB" id="767727at2"/>
<dbReference type="eggNOG" id="ENOG502ZR2H">
    <property type="taxonomic scope" value="Bacteria"/>
</dbReference>
<protein>
    <recommendedName>
        <fullName evidence="3">Lipocalin-like domain-containing protein</fullName>
    </recommendedName>
</protein>
<dbReference type="STRING" id="421072.SAMN04488097_1057"/>
<dbReference type="AlphaFoldDB" id="A0A085B653"/>
<dbReference type="PROSITE" id="PS51257">
    <property type="entry name" value="PROKAR_LIPOPROTEIN"/>
    <property type="match status" value="1"/>
</dbReference>
<dbReference type="RefSeq" id="WP_034979535.1">
    <property type="nucleotide sequence ID" value="NZ_FOFI01000001.1"/>
</dbReference>
<keyword evidence="2" id="KW-1185">Reference proteome</keyword>
<evidence type="ECO:0000313" key="2">
    <source>
        <dbReference type="Proteomes" id="UP000028623"/>
    </source>
</evidence>
<name>A0A085B653_9FLAO</name>
<dbReference type="EMBL" id="JPLY01000009">
    <property type="protein sequence ID" value="KFC17948.1"/>
    <property type="molecule type" value="Genomic_DNA"/>
</dbReference>
<dbReference type="Proteomes" id="UP000028623">
    <property type="component" value="Unassembled WGS sequence"/>
</dbReference>
<evidence type="ECO:0008006" key="3">
    <source>
        <dbReference type="Google" id="ProtNLM"/>
    </source>
</evidence>
<comment type="caution">
    <text evidence="1">The sequence shown here is derived from an EMBL/GenBank/DDBJ whole genome shotgun (WGS) entry which is preliminary data.</text>
</comment>
<gene>
    <name evidence="1" type="ORF">IO89_19305</name>
</gene>
<reference evidence="1 2" key="1">
    <citation type="submission" date="2014-07" db="EMBL/GenBank/DDBJ databases">
        <title>Epilithonimonas lactis LMG 22401 Genome.</title>
        <authorList>
            <person name="Pipes S.E."/>
            <person name="Stropko S.J."/>
        </authorList>
    </citation>
    <scope>NUCLEOTIDE SEQUENCE [LARGE SCALE GENOMIC DNA]</scope>
    <source>
        <strain evidence="1 2">LMG 24401</strain>
    </source>
</reference>
<evidence type="ECO:0000313" key="1">
    <source>
        <dbReference type="EMBL" id="KFC17948.1"/>
    </source>
</evidence>
<organism evidence="1 2">
    <name type="scientific">Epilithonimonas lactis</name>
    <dbReference type="NCBI Taxonomy" id="421072"/>
    <lineage>
        <taxon>Bacteria</taxon>
        <taxon>Pseudomonadati</taxon>
        <taxon>Bacteroidota</taxon>
        <taxon>Flavobacteriia</taxon>
        <taxon>Flavobacteriales</taxon>
        <taxon>Weeksellaceae</taxon>
        <taxon>Chryseobacterium group</taxon>
        <taxon>Epilithonimonas</taxon>
    </lineage>
</organism>
<accession>A0A085B653</accession>